<sequence length="116" mass="12947">MRSHDFESKLDDEDNTEDKKTTTTVYDGSSSNHSTLEELKEGKYTLKSLPTTHFPLLSECKAVIMQSHPDSAFALFTLAGFQSRRERIRNAICLASNSVSAQAPIGKAQQYFSSVR</sequence>
<gene>
    <name evidence="2" type="ORF">NPIL_286211</name>
</gene>
<dbReference type="AlphaFoldDB" id="A0A8X6QUJ0"/>
<organism evidence="2 3">
    <name type="scientific">Nephila pilipes</name>
    <name type="common">Giant wood spider</name>
    <name type="synonym">Nephila maculata</name>
    <dbReference type="NCBI Taxonomy" id="299642"/>
    <lineage>
        <taxon>Eukaryota</taxon>
        <taxon>Metazoa</taxon>
        <taxon>Ecdysozoa</taxon>
        <taxon>Arthropoda</taxon>
        <taxon>Chelicerata</taxon>
        <taxon>Arachnida</taxon>
        <taxon>Araneae</taxon>
        <taxon>Araneomorphae</taxon>
        <taxon>Entelegynae</taxon>
        <taxon>Araneoidea</taxon>
        <taxon>Nephilidae</taxon>
        <taxon>Nephila</taxon>
    </lineage>
</organism>
<comment type="caution">
    <text evidence="2">The sequence shown here is derived from an EMBL/GenBank/DDBJ whole genome shotgun (WGS) entry which is preliminary data.</text>
</comment>
<reference evidence="2" key="1">
    <citation type="submission" date="2020-08" db="EMBL/GenBank/DDBJ databases">
        <title>Multicomponent nature underlies the extraordinary mechanical properties of spider dragline silk.</title>
        <authorList>
            <person name="Kono N."/>
            <person name="Nakamura H."/>
            <person name="Mori M."/>
            <person name="Yoshida Y."/>
            <person name="Ohtoshi R."/>
            <person name="Malay A.D."/>
            <person name="Moran D.A.P."/>
            <person name="Tomita M."/>
            <person name="Numata K."/>
            <person name="Arakawa K."/>
        </authorList>
    </citation>
    <scope>NUCLEOTIDE SEQUENCE</scope>
</reference>
<name>A0A8X6QUJ0_NEPPI</name>
<dbReference type="Proteomes" id="UP000887013">
    <property type="component" value="Unassembled WGS sequence"/>
</dbReference>
<evidence type="ECO:0000313" key="2">
    <source>
        <dbReference type="EMBL" id="GFU32562.1"/>
    </source>
</evidence>
<dbReference type="EMBL" id="BMAW01033937">
    <property type="protein sequence ID" value="GFU32562.1"/>
    <property type="molecule type" value="Genomic_DNA"/>
</dbReference>
<protein>
    <submittedName>
        <fullName evidence="2">Uncharacterized protein</fullName>
    </submittedName>
</protein>
<accession>A0A8X6QUJ0</accession>
<keyword evidence="3" id="KW-1185">Reference proteome</keyword>
<proteinExistence type="predicted"/>
<feature type="compositionally biased region" description="Polar residues" evidence="1">
    <location>
        <begin position="25"/>
        <end position="34"/>
    </location>
</feature>
<feature type="region of interest" description="Disordered" evidence="1">
    <location>
        <begin position="1"/>
        <end position="34"/>
    </location>
</feature>
<evidence type="ECO:0000256" key="1">
    <source>
        <dbReference type="SAM" id="MobiDB-lite"/>
    </source>
</evidence>
<evidence type="ECO:0000313" key="3">
    <source>
        <dbReference type="Proteomes" id="UP000887013"/>
    </source>
</evidence>